<feature type="compositionally biased region" description="Low complexity" evidence="1">
    <location>
        <begin position="605"/>
        <end position="620"/>
    </location>
</feature>
<protein>
    <submittedName>
        <fullName evidence="3">Elongation factor tu GTP binding domain-containing protein</fullName>
    </submittedName>
</protein>
<proteinExistence type="predicted"/>
<dbReference type="Pfam" id="PF21208">
    <property type="entry name" value="euk_SelB_III"/>
    <property type="match status" value="1"/>
</dbReference>
<dbReference type="InterPro" id="IPR000795">
    <property type="entry name" value="T_Tr_GTP-bd_dom"/>
</dbReference>
<comment type="caution">
    <text evidence="3">The sequence shown here is derived from an EMBL/GenBank/DDBJ whole genome shotgun (WGS) entry which is preliminary data.</text>
</comment>
<keyword evidence="4" id="KW-1185">Reference proteome</keyword>
<dbReference type="Proteomes" id="UP000095192">
    <property type="component" value="Unassembled WGS sequence"/>
</dbReference>
<dbReference type="InterPro" id="IPR049393">
    <property type="entry name" value="eEFSec_III"/>
</dbReference>
<dbReference type="Gene3D" id="3.40.50.300">
    <property type="entry name" value="P-loop containing nucleotide triphosphate hydrolases"/>
    <property type="match status" value="1"/>
</dbReference>
<dbReference type="InterPro" id="IPR009000">
    <property type="entry name" value="Transl_B-barrel_sf"/>
</dbReference>
<dbReference type="SUPFAM" id="SSF52540">
    <property type="entry name" value="P-loop containing nucleoside triphosphate hydrolases"/>
    <property type="match status" value="1"/>
</dbReference>
<keyword evidence="3" id="KW-0251">Elongation factor</keyword>
<dbReference type="InterPro" id="IPR027417">
    <property type="entry name" value="P-loop_NTPase"/>
</dbReference>
<sequence>MNRPPEGISSSGNLNESPEAPHEAPSAPVSRQTSITCCSKEGVCVSVGVLGHVDSGKTSLCRALSQVISTCGLDKHPQSKERGITLDLGFSAFQLALPHVPPCCKASPAHTPGTHVNAAGSSHAACAAVTAAPLPSDGSSPAQAAREAARASHAAAEIQLPADACAREEALQVQICLVDCPGHASLVRTVIGGAHIIDLALLIVDATKGLQTQTAECIVICEAIRKPLLVVLNKIDLIPKASRQQKARLASCPFLLRLKPWQQRCDVCSPTSAAEAAGERLRGIVELKEALAALLLDPRYAVQQQGSTQGSAGTPFEGVKSCLFLDALNRQRCLRCTCCREGGFGEQKTPPLLFCSDHAFPVRGKGTVVTGTVLRGGLKIGDTLTMLSAATAGVVAMAAKVKGIQRFHKEASEARTGQRAAVCLAGVDASHVERGLLAAPGGVPPIFKACIASVRLIRIFHLPVQSGQRFHCTFGHLTAIATVHFFSRISAAAAQGVASPAGAPSWREEKSKPPNSLQGSHSAPMPAFDSAQVYEETKGLSQETPTAFALLTLDRPVLALMGSVLLASRLDVEASLSTCRLAFEGHILRFIQEPTQLPPRSVPFSAGGASQQSGRGAAQSKTQTLKARDSGTAQAASAIVSAEAAAAEVPLPMEALRVVRRKLRLGVVERFGCQGASACMCGGGRNSASASHEAARRPGTCQFLSTSMVVRGLFKDAQHVRRFAGFKVALVEAHAEDAERRLRSGPGDALYDACLSLCLPALACPSPSELKLDSGGVTDTSIFPESSEGTSTHGDSEAGNTPSSCRSPHAGAGVLVRAARVGAAFGSKGKCHVELLQSLSCAEVGAQGGLGGGGTQFCALDTATYSLGKQQRLEAPVEALLLSAQS</sequence>
<dbReference type="GO" id="GO:0001514">
    <property type="term" value="P:selenocysteine incorporation"/>
    <property type="evidence" value="ECO:0007669"/>
    <property type="project" value="TreeGrafter"/>
</dbReference>
<feature type="compositionally biased region" description="Polar residues" evidence="1">
    <location>
        <begin position="777"/>
        <end position="806"/>
    </location>
</feature>
<feature type="region of interest" description="Disordered" evidence="1">
    <location>
        <begin position="501"/>
        <end position="522"/>
    </location>
</feature>
<dbReference type="VEuPathDB" id="ToxoDB:LOC34618761"/>
<gene>
    <name evidence="3" type="ORF">cyc_01819</name>
</gene>
<dbReference type="Pfam" id="PF03144">
    <property type="entry name" value="GTP_EFTU_D2"/>
    <property type="match status" value="1"/>
</dbReference>
<dbReference type="PROSITE" id="PS51722">
    <property type="entry name" value="G_TR_2"/>
    <property type="match status" value="1"/>
</dbReference>
<feature type="region of interest" description="Disordered" evidence="1">
    <location>
        <begin position="775"/>
        <end position="806"/>
    </location>
</feature>
<dbReference type="InParanoid" id="A0A1D3CSL6"/>
<dbReference type="FunCoup" id="A0A1D3CSL6">
    <property type="interactions" value="32"/>
</dbReference>
<organism evidence="3 4">
    <name type="scientific">Cyclospora cayetanensis</name>
    <dbReference type="NCBI Taxonomy" id="88456"/>
    <lineage>
        <taxon>Eukaryota</taxon>
        <taxon>Sar</taxon>
        <taxon>Alveolata</taxon>
        <taxon>Apicomplexa</taxon>
        <taxon>Conoidasida</taxon>
        <taxon>Coccidia</taxon>
        <taxon>Eucoccidiorida</taxon>
        <taxon>Eimeriorina</taxon>
        <taxon>Eimeriidae</taxon>
        <taxon>Cyclospora</taxon>
    </lineage>
</organism>
<evidence type="ECO:0000256" key="1">
    <source>
        <dbReference type="SAM" id="MobiDB-lite"/>
    </source>
</evidence>
<evidence type="ECO:0000313" key="3">
    <source>
        <dbReference type="EMBL" id="OEH74198.1"/>
    </source>
</evidence>
<keyword evidence="3" id="KW-0648">Protein biosynthesis</keyword>
<evidence type="ECO:0000259" key="2">
    <source>
        <dbReference type="PROSITE" id="PS51722"/>
    </source>
</evidence>
<evidence type="ECO:0000313" key="4">
    <source>
        <dbReference type="Proteomes" id="UP000095192"/>
    </source>
</evidence>
<dbReference type="GO" id="GO:0005525">
    <property type="term" value="F:GTP binding"/>
    <property type="evidence" value="ECO:0007669"/>
    <property type="project" value="InterPro"/>
</dbReference>
<name>A0A1D3CSL6_9EIME</name>
<dbReference type="AlphaFoldDB" id="A0A1D3CSL6"/>
<dbReference type="VEuPathDB" id="ToxoDB:cyc_01819"/>
<dbReference type="CDD" id="cd04094">
    <property type="entry name" value="eSelB_III"/>
    <property type="match status" value="1"/>
</dbReference>
<feature type="region of interest" description="Disordered" evidence="1">
    <location>
        <begin position="1"/>
        <end position="28"/>
    </location>
</feature>
<accession>A0A1D3CSL6</accession>
<dbReference type="InterPro" id="IPR050055">
    <property type="entry name" value="EF-Tu_GTPase"/>
</dbReference>
<dbReference type="Gene3D" id="2.40.30.10">
    <property type="entry name" value="Translation factors"/>
    <property type="match status" value="1"/>
</dbReference>
<dbReference type="EMBL" id="JROU02002097">
    <property type="protein sequence ID" value="OEH74198.1"/>
    <property type="molecule type" value="Genomic_DNA"/>
</dbReference>
<dbReference type="InterPro" id="IPR004161">
    <property type="entry name" value="EFTu-like_2"/>
</dbReference>
<dbReference type="PANTHER" id="PTHR43721:SF11">
    <property type="entry name" value="SELENOCYSTEINE-SPECIFIC ELONGATION FACTOR"/>
    <property type="match status" value="1"/>
</dbReference>
<dbReference type="Pfam" id="PF00009">
    <property type="entry name" value="GTP_EFTU"/>
    <property type="match status" value="1"/>
</dbReference>
<feature type="domain" description="Tr-type G" evidence="2">
    <location>
        <begin position="42"/>
        <end position="299"/>
    </location>
</feature>
<reference evidence="3 4" key="1">
    <citation type="journal article" date="2016" name="BMC Genomics">
        <title>Comparative genomics reveals Cyclospora cayetanensis possesses coccidia-like metabolism and invasion components but unique surface antigens.</title>
        <authorList>
            <person name="Liu S."/>
            <person name="Wang L."/>
            <person name="Zheng H."/>
            <person name="Xu Z."/>
            <person name="Roellig D.M."/>
            <person name="Li N."/>
            <person name="Frace M.A."/>
            <person name="Tang K."/>
            <person name="Arrowood M.J."/>
            <person name="Moss D.M."/>
            <person name="Zhang L."/>
            <person name="Feng Y."/>
            <person name="Xiao L."/>
        </authorList>
    </citation>
    <scope>NUCLEOTIDE SEQUENCE [LARGE SCALE GENOMIC DNA]</scope>
    <source>
        <strain evidence="3 4">CHN_HEN01</strain>
    </source>
</reference>
<dbReference type="GO" id="GO:0003746">
    <property type="term" value="F:translation elongation factor activity"/>
    <property type="evidence" value="ECO:0007669"/>
    <property type="project" value="UniProtKB-KW"/>
</dbReference>
<dbReference type="PANTHER" id="PTHR43721">
    <property type="entry name" value="ELONGATION FACTOR TU-RELATED"/>
    <property type="match status" value="1"/>
</dbReference>
<dbReference type="SUPFAM" id="SSF50447">
    <property type="entry name" value="Translation proteins"/>
    <property type="match status" value="1"/>
</dbReference>
<dbReference type="GO" id="GO:0003924">
    <property type="term" value="F:GTPase activity"/>
    <property type="evidence" value="ECO:0007669"/>
    <property type="project" value="InterPro"/>
</dbReference>
<feature type="region of interest" description="Disordered" evidence="1">
    <location>
        <begin position="600"/>
        <end position="628"/>
    </location>
</feature>